<gene>
    <name evidence="1" type="ORF">GCM10007874_47330</name>
</gene>
<dbReference type="Proteomes" id="UP001156882">
    <property type="component" value="Unassembled WGS sequence"/>
</dbReference>
<accession>A0ABQ6CMX8</accession>
<comment type="caution">
    <text evidence="1">The sequence shown here is derived from an EMBL/GenBank/DDBJ whole genome shotgun (WGS) entry which is preliminary data.</text>
</comment>
<name>A0ABQ6CMX8_9HYPH</name>
<proteinExistence type="predicted"/>
<protein>
    <submittedName>
        <fullName evidence="1">Uncharacterized protein</fullName>
    </submittedName>
</protein>
<reference evidence="2" key="1">
    <citation type="journal article" date="2019" name="Int. J. Syst. Evol. Microbiol.">
        <title>The Global Catalogue of Microorganisms (GCM) 10K type strain sequencing project: providing services to taxonomists for standard genome sequencing and annotation.</title>
        <authorList>
            <consortium name="The Broad Institute Genomics Platform"/>
            <consortium name="The Broad Institute Genome Sequencing Center for Infectious Disease"/>
            <person name="Wu L."/>
            <person name="Ma J."/>
        </authorList>
    </citation>
    <scope>NUCLEOTIDE SEQUENCE [LARGE SCALE GENOMIC DNA]</scope>
    <source>
        <strain evidence="2">NBRC 101365</strain>
    </source>
</reference>
<evidence type="ECO:0000313" key="2">
    <source>
        <dbReference type="Proteomes" id="UP001156882"/>
    </source>
</evidence>
<dbReference type="EMBL" id="BSPC01000054">
    <property type="protein sequence ID" value="GLS21716.1"/>
    <property type="molecule type" value="Genomic_DNA"/>
</dbReference>
<organism evidence="1 2">
    <name type="scientific">Labrys miyagiensis</name>
    <dbReference type="NCBI Taxonomy" id="346912"/>
    <lineage>
        <taxon>Bacteria</taxon>
        <taxon>Pseudomonadati</taxon>
        <taxon>Pseudomonadota</taxon>
        <taxon>Alphaproteobacteria</taxon>
        <taxon>Hyphomicrobiales</taxon>
        <taxon>Xanthobacteraceae</taxon>
        <taxon>Labrys</taxon>
    </lineage>
</organism>
<sequence length="96" mass="10807">MADLNMLGEETVVVVDIKKRLLDTDHEGNSWLLAKNDKGELFIEHHCRTRANGDHDIRVISLVDFLKTQARKPAARELIRLLGLIVEDAEATSETS</sequence>
<keyword evidence="2" id="KW-1185">Reference proteome</keyword>
<dbReference type="RefSeq" id="WP_284314724.1">
    <property type="nucleotide sequence ID" value="NZ_BSPC01000054.1"/>
</dbReference>
<evidence type="ECO:0000313" key="1">
    <source>
        <dbReference type="EMBL" id="GLS21716.1"/>
    </source>
</evidence>